<accession>A0A7J5U5A8</accession>
<evidence type="ECO:0000256" key="1">
    <source>
        <dbReference type="ARBA" id="ARBA00004196"/>
    </source>
</evidence>
<dbReference type="EMBL" id="WELI01000001">
    <property type="protein sequence ID" value="KAB7732841.1"/>
    <property type="molecule type" value="Genomic_DNA"/>
</dbReference>
<dbReference type="InterPro" id="IPR012336">
    <property type="entry name" value="Thioredoxin-like_fold"/>
</dbReference>
<name>A0A7J5U5A8_9BACT</name>
<reference evidence="6 7" key="1">
    <citation type="submission" date="2019-10" db="EMBL/GenBank/DDBJ databases">
        <title>Rudanella paleaurantiibacter sp. nov., isolated from sludge.</title>
        <authorList>
            <person name="Xu S.Q."/>
        </authorList>
    </citation>
    <scope>NUCLEOTIDE SEQUENCE [LARGE SCALE GENOMIC DNA]</scope>
    <source>
        <strain evidence="6 7">HX-22-17</strain>
    </source>
</reference>
<comment type="caution">
    <text evidence="6">The sequence shown here is derived from an EMBL/GenBank/DDBJ whole genome shotgun (WGS) entry which is preliminary data.</text>
</comment>
<keyword evidence="2" id="KW-0201">Cytochrome c-type biogenesis</keyword>
<evidence type="ECO:0000313" key="6">
    <source>
        <dbReference type="EMBL" id="KAB7732841.1"/>
    </source>
</evidence>
<dbReference type="PROSITE" id="PS51352">
    <property type="entry name" value="THIOREDOXIN_2"/>
    <property type="match status" value="1"/>
</dbReference>
<dbReference type="Proteomes" id="UP000488299">
    <property type="component" value="Unassembled WGS sequence"/>
</dbReference>
<keyword evidence="7" id="KW-1185">Reference proteome</keyword>
<organism evidence="6 7">
    <name type="scientific">Rudanella paleaurantiibacter</name>
    <dbReference type="NCBI Taxonomy" id="2614655"/>
    <lineage>
        <taxon>Bacteria</taxon>
        <taxon>Pseudomonadati</taxon>
        <taxon>Bacteroidota</taxon>
        <taxon>Cytophagia</taxon>
        <taxon>Cytophagales</taxon>
        <taxon>Cytophagaceae</taxon>
        <taxon>Rudanella</taxon>
    </lineage>
</organism>
<proteinExistence type="predicted"/>
<dbReference type="GO" id="GO:0017004">
    <property type="term" value="P:cytochrome complex assembly"/>
    <property type="evidence" value="ECO:0007669"/>
    <property type="project" value="UniProtKB-KW"/>
</dbReference>
<dbReference type="InterPro" id="IPR036249">
    <property type="entry name" value="Thioredoxin-like_sf"/>
</dbReference>
<comment type="subcellular location">
    <subcellularLocation>
        <location evidence="1">Cell envelope</location>
    </subcellularLocation>
</comment>
<keyword evidence="3" id="KW-1015">Disulfide bond</keyword>
<dbReference type="CDD" id="cd02966">
    <property type="entry name" value="TlpA_like_family"/>
    <property type="match status" value="1"/>
</dbReference>
<dbReference type="InterPro" id="IPR017937">
    <property type="entry name" value="Thioredoxin_CS"/>
</dbReference>
<evidence type="ECO:0000313" key="7">
    <source>
        <dbReference type="Proteomes" id="UP000488299"/>
    </source>
</evidence>
<dbReference type="SUPFAM" id="SSF52833">
    <property type="entry name" value="Thioredoxin-like"/>
    <property type="match status" value="1"/>
</dbReference>
<dbReference type="GO" id="GO:0030313">
    <property type="term" value="C:cell envelope"/>
    <property type="evidence" value="ECO:0007669"/>
    <property type="project" value="UniProtKB-SubCell"/>
</dbReference>
<dbReference type="InterPro" id="IPR025380">
    <property type="entry name" value="DUF4369"/>
</dbReference>
<dbReference type="AlphaFoldDB" id="A0A7J5U5A8"/>
<dbReference type="Pfam" id="PF13905">
    <property type="entry name" value="Thioredoxin_8"/>
    <property type="match status" value="1"/>
</dbReference>
<evidence type="ECO:0000256" key="2">
    <source>
        <dbReference type="ARBA" id="ARBA00022748"/>
    </source>
</evidence>
<dbReference type="Pfam" id="PF14289">
    <property type="entry name" value="DUF4369"/>
    <property type="match status" value="1"/>
</dbReference>
<evidence type="ECO:0000256" key="3">
    <source>
        <dbReference type="ARBA" id="ARBA00023157"/>
    </source>
</evidence>
<protein>
    <submittedName>
        <fullName evidence="6">Redoxin domain-containing protein</fullName>
    </submittedName>
</protein>
<keyword evidence="4" id="KW-0676">Redox-active center</keyword>
<dbReference type="PANTHER" id="PTHR42852">
    <property type="entry name" value="THIOL:DISULFIDE INTERCHANGE PROTEIN DSBE"/>
    <property type="match status" value="1"/>
</dbReference>
<evidence type="ECO:0000259" key="5">
    <source>
        <dbReference type="PROSITE" id="PS51352"/>
    </source>
</evidence>
<gene>
    <name evidence="6" type="ORF">F5984_02510</name>
</gene>
<feature type="domain" description="Thioredoxin" evidence="5">
    <location>
        <begin position="227"/>
        <end position="368"/>
    </location>
</feature>
<dbReference type="InterPro" id="IPR050553">
    <property type="entry name" value="Thioredoxin_ResA/DsbE_sf"/>
</dbReference>
<dbReference type="Gene3D" id="3.40.30.10">
    <property type="entry name" value="Glutaredoxin"/>
    <property type="match status" value="1"/>
</dbReference>
<dbReference type="InterPro" id="IPR013766">
    <property type="entry name" value="Thioredoxin_domain"/>
</dbReference>
<dbReference type="PANTHER" id="PTHR42852:SF6">
    <property type="entry name" value="THIOL:DISULFIDE INTERCHANGE PROTEIN DSBE"/>
    <property type="match status" value="1"/>
</dbReference>
<dbReference type="PROSITE" id="PS00194">
    <property type="entry name" value="THIOREDOXIN_1"/>
    <property type="match status" value="1"/>
</dbReference>
<sequence length="368" mass="41866">MKNYLLLLLTLQLFSCRDAPKIRITGNLENVPDGHMIFYTRSRQTGKVIDMDSCQLKNGRFEMVFSKEEYPEAIWVFLNHREPKTGIKRVFSFKTNLKYRGAPLGSDHFYLEDGIQVNGKVTEMTFKGFTPNKGIKLVSLDRPLVVGRQTQVAYNDTLDFGSLNQLDKIEQAISNHPYSYYYLYNLPQLIPNFSSEELLTAFERFDPAVQQSETGQKLLNRIEGHKNVSLSFATQLETPSGGQGAVLDKQYSYNLVVLWASWCGPCRQEIPDLKQLYTSTQKGQKLRIVSVSVDEDSDAWQKALTKEQMPWSQLLVSGAARQHVNRLFRFDGSIPTMLLIDREGRLVKKVVGFEAGGLKEIEMAVSRG</sequence>
<evidence type="ECO:0000256" key="4">
    <source>
        <dbReference type="ARBA" id="ARBA00023284"/>
    </source>
</evidence>
<dbReference type="RefSeq" id="WP_152122498.1">
    <property type="nucleotide sequence ID" value="NZ_WELI01000001.1"/>
</dbReference>